<dbReference type="PROSITE" id="PS51186">
    <property type="entry name" value="GNAT"/>
    <property type="match status" value="1"/>
</dbReference>
<keyword evidence="1" id="KW-0808">Transferase</keyword>
<feature type="domain" description="N-acetyltransferase" evidence="3">
    <location>
        <begin position="8"/>
        <end position="160"/>
    </location>
</feature>
<dbReference type="EMBL" id="JAHQZT010000005">
    <property type="protein sequence ID" value="MBV0932805.1"/>
    <property type="molecule type" value="Genomic_DNA"/>
</dbReference>
<dbReference type="Proteomes" id="UP000755551">
    <property type="component" value="Unassembled WGS sequence"/>
</dbReference>
<dbReference type="CDD" id="cd04301">
    <property type="entry name" value="NAT_SF"/>
    <property type="match status" value="1"/>
</dbReference>
<dbReference type="PANTHER" id="PTHR43420:SF44">
    <property type="entry name" value="ACETYLTRANSFERASE YPEA"/>
    <property type="match status" value="1"/>
</dbReference>
<dbReference type="RefSeq" id="WP_217334226.1">
    <property type="nucleotide sequence ID" value="NZ_JAHQZT010000005.1"/>
</dbReference>
<protein>
    <submittedName>
        <fullName evidence="4">GNAT family N-acetyltransferase</fullName>
    </submittedName>
</protein>
<comment type="caution">
    <text evidence="4">The sequence shown here is derived from an EMBL/GenBank/DDBJ whole genome shotgun (WGS) entry which is preliminary data.</text>
</comment>
<evidence type="ECO:0000313" key="5">
    <source>
        <dbReference type="Proteomes" id="UP000755551"/>
    </source>
</evidence>
<keyword evidence="2" id="KW-0012">Acyltransferase</keyword>
<dbReference type="InterPro" id="IPR000182">
    <property type="entry name" value="GNAT_dom"/>
</dbReference>
<evidence type="ECO:0000259" key="3">
    <source>
        <dbReference type="PROSITE" id="PS51186"/>
    </source>
</evidence>
<gene>
    <name evidence="4" type="ORF">KTN04_05580</name>
</gene>
<dbReference type="Pfam" id="PF00583">
    <property type="entry name" value="Acetyltransf_1"/>
    <property type="match status" value="1"/>
</dbReference>
<keyword evidence="5" id="KW-1185">Reference proteome</keyword>
<organism evidence="4 5">
    <name type="scientific">Marinobacterium weihaiense</name>
    <dbReference type="NCBI Taxonomy" id="2851016"/>
    <lineage>
        <taxon>Bacteria</taxon>
        <taxon>Pseudomonadati</taxon>
        <taxon>Pseudomonadota</taxon>
        <taxon>Gammaproteobacteria</taxon>
        <taxon>Oceanospirillales</taxon>
        <taxon>Oceanospirillaceae</taxon>
        <taxon>Marinobacterium</taxon>
    </lineage>
</organism>
<sequence>MNIEIVRADYANLRHADDIPMLLNEYAQDPMGGGKGLDPRVQTGLVDALARVPNAFSVLAYVDEQPAGLVNCFQAFSTFACKPIINIHDVVVLKPYRGVGLSHRMLERVETIARERGCCKVTLEVLSGNEAAKASYQRFGFAGYELDPETGVALFWEKKL</sequence>
<dbReference type="InterPro" id="IPR050680">
    <property type="entry name" value="YpeA/RimI_acetyltransf"/>
</dbReference>
<evidence type="ECO:0000256" key="1">
    <source>
        <dbReference type="ARBA" id="ARBA00022679"/>
    </source>
</evidence>
<dbReference type="PANTHER" id="PTHR43420">
    <property type="entry name" value="ACETYLTRANSFERASE"/>
    <property type="match status" value="1"/>
</dbReference>
<evidence type="ECO:0000256" key="2">
    <source>
        <dbReference type="ARBA" id="ARBA00023315"/>
    </source>
</evidence>
<evidence type="ECO:0000313" key="4">
    <source>
        <dbReference type="EMBL" id="MBV0932805.1"/>
    </source>
</evidence>
<proteinExistence type="predicted"/>
<accession>A0ABS6M9F0</accession>
<name>A0ABS6M9F0_9GAMM</name>
<reference evidence="4 5" key="1">
    <citation type="submission" date="2021-06" db="EMBL/GenBank/DDBJ databases">
        <title>Bacterium isolated from marine sediment.</title>
        <authorList>
            <person name="Zhu K.-L."/>
            <person name="Du Z.-J."/>
            <person name="Liang Q.-Y."/>
        </authorList>
    </citation>
    <scope>NUCLEOTIDE SEQUENCE [LARGE SCALE GENOMIC DNA]</scope>
    <source>
        <strain evidence="4 5">A346</strain>
    </source>
</reference>